<accession>A0A0A6UGF8</accession>
<feature type="transmembrane region" description="Helical" evidence="8">
    <location>
        <begin position="499"/>
        <end position="521"/>
    </location>
</feature>
<dbReference type="PANTHER" id="PTHR23517">
    <property type="entry name" value="RESISTANCE PROTEIN MDTM, PUTATIVE-RELATED-RELATED"/>
    <property type="match status" value="1"/>
</dbReference>
<evidence type="ECO:0000313" key="11">
    <source>
        <dbReference type="Proteomes" id="UP000054537"/>
    </source>
</evidence>
<comment type="subcellular location">
    <subcellularLocation>
        <location evidence="1">Cell membrane</location>
        <topology evidence="1">Multi-pass membrane protein</topology>
    </subcellularLocation>
</comment>
<evidence type="ECO:0000256" key="8">
    <source>
        <dbReference type="SAM" id="Phobius"/>
    </source>
</evidence>
<dbReference type="SUPFAM" id="SSF103473">
    <property type="entry name" value="MFS general substrate transporter"/>
    <property type="match status" value="1"/>
</dbReference>
<dbReference type="GO" id="GO:0005886">
    <property type="term" value="C:plasma membrane"/>
    <property type="evidence" value="ECO:0007669"/>
    <property type="project" value="UniProtKB-SubCell"/>
</dbReference>
<keyword evidence="11" id="KW-1185">Reference proteome</keyword>
<keyword evidence="3" id="KW-1003">Cell membrane</keyword>
<evidence type="ECO:0000259" key="9">
    <source>
        <dbReference type="PROSITE" id="PS50850"/>
    </source>
</evidence>
<feature type="transmembrane region" description="Helical" evidence="8">
    <location>
        <begin position="347"/>
        <end position="368"/>
    </location>
</feature>
<dbReference type="RefSeq" id="WP_043528113.1">
    <property type="nucleotide sequence ID" value="NZ_BAABKU010000028.1"/>
</dbReference>
<keyword evidence="5 8" id="KW-1133">Transmembrane helix</keyword>
<feature type="transmembrane region" description="Helical" evidence="8">
    <location>
        <begin position="374"/>
        <end position="396"/>
    </location>
</feature>
<dbReference type="eggNOG" id="COG2814">
    <property type="taxonomic scope" value="Bacteria"/>
</dbReference>
<evidence type="ECO:0000256" key="1">
    <source>
        <dbReference type="ARBA" id="ARBA00004651"/>
    </source>
</evidence>
<evidence type="ECO:0000256" key="4">
    <source>
        <dbReference type="ARBA" id="ARBA00022692"/>
    </source>
</evidence>
<dbReference type="AlphaFoldDB" id="A0A0A6UGF8"/>
<dbReference type="Proteomes" id="UP000054537">
    <property type="component" value="Unassembled WGS sequence"/>
</dbReference>
<dbReference type="STRING" id="1869.MB27_24790"/>
<evidence type="ECO:0000256" key="7">
    <source>
        <dbReference type="SAM" id="MobiDB-lite"/>
    </source>
</evidence>
<feature type="transmembrane region" description="Helical" evidence="8">
    <location>
        <begin position="71"/>
        <end position="90"/>
    </location>
</feature>
<feature type="domain" description="Major facilitator superfamily (MFS) profile" evidence="9">
    <location>
        <begin position="1"/>
        <end position="400"/>
    </location>
</feature>
<feature type="transmembrane region" description="Helical" evidence="8">
    <location>
        <begin position="156"/>
        <end position="176"/>
    </location>
</feature>
<feature type="transmembrane region" description="Helical" evidence="8">
    <location>
        <begin position="311"/>
        <end position="335"/>
    </location>
</feature>
<organism evidence="10 11">
    <name type="scientific">Actinoplanes utahensis</name>
    <dbReference type="NCBI Taxonomy" id="1869"/>
    <lineage>
        <taxon>Bacteria</taxon>
        <taxon>Bacillati</taxon>
        <taxon>Actinomycetota</taxon>
        <taxon>Actinomycetes</taxon>
        <taxon>Micromonosporales</taxon>
        <taxon>Micromonosporaceae</taxon>
        <taxon>Actinoplanes</taxon>
    </lineage>
</organism>
<feature type="transmembrane region" description="Helical" evidence="8">
    <location>
        <begin position="44"/>
        <end position="64"/>
    </location>
</feature>
<gene>
    <name evidence="10" type="ORF">MB27_24790</name>
</gene>
<reference evidence="10 11" key="1">
    <citation type="submission" date="2014-10" db="EMBL/GenBank/DDBJ databases">
        <title>Draft genome sequence of Actinoplanes utahensis NRRL 12052.</title>
        <authorList>
            <person name="Velasco-Bucheli B."/>
            <person name="del Cerro C."/>
            <person name="Hormigo D."/>
            <person name="Garcia J.L."/>
            <person name="Acebal C."/>
            <person name="Arroyo M."/>
            <person name="de la Mata I."/>
        </authorList>
    </citation>
    <scope>NUCLEOTIDE SEQUENCE [LARGE SCALE GENOMIC DNA]</scope>
    <source>
        <strain evidence="10 11">NRRL 12052</strain>
    </source>
</reference>
<feature type="transmembrane region" description="Helical" evidence="8">
    <location>
        <begin position="288"/>
        <end position="305"/>
    </location>
</feature>
<sequence>MTSVRERRALSAAVLLSGSGEVLDFLLPLFASAALDASPATTGALLAAELAVSLLARPLAGVLADRFERRTLAACGALLYAVACTGYALAGALPPAFAAAVVSGVGGALLWVPLRALVGERLAEDSGVFARLVAAEETGGWAVFVPAVLIVGPLGYGGTFLALAACCLAAALILALTPRRAGRSPAATAGRSPAATAGRSPAAATGRSPAATAGRPLPVRRLTPMLFAVATTMVAESAIGVLLLLHLQREFGMEPLEVAAVFLPGAIAMSILPPYLHRLVVRYGRTRMLAIASVASASFAAALATAPNPTAIAICWVAAAAAWSVVLPVQQAVIAEASGPAGLGRGLGWYESATLAGALVGSLSAGLLYQTGSWPTACLVFAAVILAGAVTVPAAIRHLGLPSPTSHSAAIASAIASPTIASPTIASLTKAGPDAPARQDLTEPDAEPTSVKSRRRLLTDLLAHAGLFAVALLAARTFIDDLPVAGILGVATAGEGPTGLAGGLLRTWWIILVIDIVWTLGKVARPARRQRTREPR</sequence>
<feature type="transmembrane region" description="Helical" evidence="8">
    <location>
        <begin position="258"/>
        <end position="276"/>
    </location>
</feature>
<dbReference type="InterPro" id="IPR020846">
    <property type="entry name" value="MFS_dom"/>
</dbReference>
<dbReference type="PROSITE" id="PS50850">
    <property type="entry name" value="MFS"/>
    <property type="match status" value="1"/>
</dbReference>
<feature type="transmembrane region" description="Helical" evidence="8">
    <location>
        <begin position="129"/>
        <end position="150"/>
    </location>
</feature>
<keyword evidence="4 8" id="KW-0812">Transmembrane</keyword>
<feature type="region of interest" description="Disordered" evidence="7">
    <location>
        <begin position="183"/>
        <end position="215"/>
    </location>
</feature>
<keyword evidence="2" id="KW-0813">Transport</keyword>
<dbReference type="Gene3D" id="1.20.1250.20">
    <property type="entry name" value="MFS general substrate transporter like domains"/>
    <property type="match status" value="2"/>
</dbReference>
<dbReference type="Pfam" id="PF07690">
    <property type="entry name" value="MFS_1"/>
    <property type="match status" value="2"/>
</dbReference>
<dbReference type="InterPro" id="IPR036259">
    <property type="entry name" value="MFS_trans_sf"/>
</dbReference>
<protein>
    <recommendedName>
        <fullName evidence="9">Major facilitator superfamily (MFS) profile domain-containing protein</fullName>
    </recommendedName>
</protein>
<evidence type="ECO:0000256" key="5">
    <source>
        <dbReference type="ARBA" id="ARBA00022989"/>
    </source>
</evidence>
<dbReference type="OrthoDB" id="4021502at2"/>
<feature type="transmembrane region" description="Helical" evidence="8">
    <location>
        <begin position="96"/>
        <end position="117"/>
    </location>
</feature>
<name>A0A0A6UGF8_ACTUT</name>
<feature type="transmembrane region" description="Helical" evidence="8">
    <location>
        <begin position="225"/>
        <end position="246"/>
    </location>
</feature>
<evidence type="ECO:0000256" key="3">
    <source>
        <dbReference type="ARBA" id="ARBA00022475"/>
    </source>
</evidence>
<feature type="transmembrane region" description="Helical" evidence="8">
    <location>
        <begin position="461"/>
        <end position="479"/>
    </location>
</feature>
<keyword evidence="6 8" id="KW-0472">Membrane</keyword>
<dbReference type="InterPro" id="IPR050171">
    <property type="entry name" value="MFS_Transporters"/>
</dbReference>
<evidence type="ECO:0000256" key="2">
    <source>
        <dbReference type="ARBA" id="ARBA00022448"/>
    </source>
</evidence>
<evidence type="ECO:0000313" key="10">
    <source>
        <dbReference type="EMBL" id="KHD75135.1"/>
    </source>
</evidence>
<feature type="region of interest" description="Disordered" evidence="7">
    <location>
        <begin position="430"/>
        <end position="451"/>
    </location>
</feature>
<comment type="caution">
    <text evidence="10">The sequence shown here is derived from an EMBL/GenBank/DDBJ whole genome shotgun (WGS) entry which is preliminary data.</text>
</comment>
<proteinExistence type="predicted"/>
<evidence type="ECO:0000256" key="6">
    <source>
        <dbReference type="ARBA" id="ARBA00023136"/>
    </source>
</evidence>
<dbReference type="EMBL" id="JRTT01000031">
    <property type="protein sequence ID" value="KHD75135.1"/>
    <property type="molecule type" value="Genomic_DNA"/>
</dbReference>
<dbReference type="InterPro" id="IPR011701">
    <property type="entry name" value="MFS"/>
</dbReference>
<feature type="compositionally biased region" description="Low complexity" evidence="7">
    <location>
        <begin position="183"/>
        <end position="214"/>
    </location>
</feature>
<dbReference type="GO" id="GO:0022857">
    <property type="term" value="F:transmembrane transporter activity"/>
    <property type="evidence" value="ECO:0007669"/>
    <property type="project" value="InterPro"/>
</dbReference>